<proteinExistence type="predicted"/>
<gene>
    <name evidence="1" type="ORF">FWK35_00023203</name>
</gene>
<sequence>MHQISIYETNELTAFGFFNFDLKLIMSVNFGIIDYWNFYYATNEKSSIDVVLEECIIKKSTSQTLGLAHNCRTAIAYA</sequence>
<evidence type="ECO:0000313" key="2">
    <source>
        <dbReference type="Proteomes" id="UP000478052"/>
    </source>
</evidence>
<name>A0A6G0Y017_APHCR</name>
<dbReference type="Proteomes" id="UP000478052">
    <property type="component" value="Unassembled WGS sequence"/>
</dbReference>
<dbReference type="EMBL" id="VUJU01007098">
    <property type="protein sequence ID" value="KAF0746727.1"/>
    <property type="molecule type" value="Genomic_DNA"/>
</dbReference>
<protein>
    <submittedName>
        <fullName evidence="1">Uncharacterized protein</fullName>
    </submittedName>
</protein>
<organism evidence="1 2">
    <name type="scientific">Aphis craccivora</name>
    <name type="common">Cowpea aphid</name>
    <dbReference type="NCBI Taxonomy" id="307492"/>
    <lineage>
        <taxon>Eukaryota</taxon>
        <taxon>Metazoa</taxon>
        <taxon>Ecdysozoa</taxon>
        <taxon>Arthropoda</taxon>
        <taxon>Hexapoda</taxon>
        <taxon>Insecta</taxon>
        <taxon>Pterygota</taxon>
        <taxon>Neoptera</taxon>
        <taxon>Paraneoptera</taxon>
        <taxon>Hemiptera</taxon>
        <taxon>Sternorrhyncha</taxon>
        <taxon>Aphidomorpha</taxon>
        <taxon>Aphidoidea</taxon>
        <taxon>Aphididae</taxon>
        <taxon>Aphidini</taxon>
        <taxon>Aphis</taxon>
        <taxon>Aphis</taxon>
    </lineage>
</organism>
<keyword evidence="2" id="KW-1185">Reference proteome</keyword>
<comment type="caution">
    <text evidence="1">The sequence shown here is derived from an EMBL/GenBank/DDBJ whole genome shotgun (WGS) entry which is preliminary data.</text>
</comment>
<dbReference type="AlphaFoldDB" id="A0A6G0Y017"/>
<accession>A0A6G0Y017</accession>
<evidence type="ECO:0000313" key="1">
    <source>
        <dbReference type="EMBL" id="KAF0746727.1"/>
    </source>
</evidence>
<reference evidence="1 2" key="1">
    <citation type="submission" date="2019-08" db="EMBL/GenBank/DDBJ databases">
        <title>Whole genome of Aphis craccivora.</title>
        <authorList>
            <person name="Voronova N.V."/>
            <person name="Shulinski R.S."/>
            <person name="Bandarenka Y.V."/>
            <person name="Zhorov D.G."/>
            <person name="Warner D."/>
        </authorList>
    </citation>
    <scope>NUCLEOTIDE SEQUENCE [LARGE SCALE GENOMIC DNA]</scope>
    <source>
        <strain evidence="1">180601</strain>
        <tissue evidence="1">Whole Body</tissue>
    </source>
</reference>